<feature type="transmembrane region" description="Helical" evidence="1">
    <location>
        <begin position="5"/>
        <end position="24"/>
    </location>
</feature>
<feature type="transmembrane region" description="Helical" evidence="1">
    <location>
        <begin position="399"/>
        <end position="415"/>
    </location>
</feature>
<reference evidence="2" key="1">
    <citation type="journal article" date="2013" name="Appl. Environ. Microbiol.">
        <title>Genetic analysis of capsular polysaccharide synthesis gene clusters from all serotypes of Streptococcus suis: potential mechanisms for generation of capsular variation.</title>
        <authorList>
            <person name="Okura M."/>
            <person name="Takamatsu D."/>
            <person name="Maruyama F."/>
            <person name="Nozawa T."/>
            <person name="Nakagawa I."/>
            <person name="Osaki M."/>
            <person name="Sekizaki T."/>
            <person name="Gottschalk M."/>
            <person name="Kumagai Y."/>
            <person name="Hamada S."/>
        </authorList>
    </citation>
    <scope>NUCLEOTIDE SEQUENCE</scope>
    <source>
        <strain evidence="2">NT77</strain>
    </source>
</reference>
<feature type="transmembrane region" description="Helical" evidence="1">
    <location>
        <begin position="222"/>
        <end position="239"/>
    </location>
</feature>
<feature type="transmembrane region" description="Helical" evidence="1">
    <location>
        <begin position="421"/>
        <end position="440"/>
    </location>
</feature>
<name>M1VDH5_STRSU</name>
<feature type="transmembrane region" description="Helical" evidence="1">
    <location>
        <begin position="198"/>
        <end position="216"/>
    </location>
</feature>
<feature type="transmembrane region" description="Helical" evidence="1">
    <location>
        <begin position="53"/>
        <end position="74"/>
    </location>
</feature>
<evidence type="ECO:0000256" key="1">
    <source>
        <dbReference type="SAM" id="Phobius"/>
    </source>
</evidence>
<feature type="transmembrane region" description="Helical" evidence="1">
    <location>
        <begin position="30"/>
        <end position="46"/>
    </location>
</feature>
<feature type="transmembrane region" description="Helical" evidence="1">
    <location>
        <begin position="339"/>
        <end position="361"/>
    </location>
</feature>
<feature type="transmembrane region" description="Helical" evidence="1">
    <location>
        <begin position="367"/>
        <end position="387"/>
    </location>
</feature>
<keyword evidence="1" id="KW-0472">Membrane</keyword>
<keyword evidence="1" id="KW-1133">Transmembrane helix</keyword>
<accession>M1VDH5</accession>
<feature type="transmembrane region" description="Helical" evidence="1">
    <location>
        <begin position="126"/>
        <end position="143"/>
    </location>
</feature>
<sequence length="448" mass="52433">MVWYFFLNSIFFGILLIIQITNFNNLNSDYLSLMYIILNIICSILSRRLVFSIPVLIVRVTGFIRYFILAQLMANINYHDYNSTSFSLALVELIAQYATFLYLSFFSNKKERNHVEIQHIFPKFEMNFIIKLLMTFVSIYFIYSPQLLLNFFSVSSNRHEYVHINGIVALLYYVGIVCIFFKLLFFIHRLNISNFSKLNLIFLLVIIYINGMALNGNEISRWFIFITFLVMLHILHRLYFDNRVFVIVSIVSIFIVSIIIGTMYKFRISAGQSYSWNETLATIFSPVILNAYFSGPYNMNIIEDVIERIVTLDIFVPKILISDLFNNAPFLNKFLSDRLYTTVSLFNISFYSSTVATDQIIPLAGQLYVYFGWFFWIVTIILTSLSIKLEKVAYKQKNILLIYATMFLSVSLSLGNAINLIIMLQNLWIFVLPIIAVYFLDNRITFDR</sequence>
<organism evidence="2">
    <name type="scientific">Streptococcus suis</name>
    <dbReference type="NCBI Taxonomy" id="1307"/>
    <lineage>
        <taxon>Bacteria</taxon>
        <taxon>Bacillati</taxon>
        <taxon>Bacillota</taxon>
        <taxon>Bacilli</taxon>
        <taxon>Lactobacillales</taxon>
        <taxon>Streptococcaceae</taxon>
        <taxon>Streptococcus</taxon>
    </lineage>
</organism>
<evidence type="ECO:0000313" key="2">
    <source>
        <dbReference type="EMBL" id="BAM94760.1"/>
    </source>
</evidence>
<dbReference type="AlphaFoldDB" id="M1VDH5"/>
<keyword evidence="1" id="KW-0812">Transmembrane</keyword>
<proteinExistence type="predicted"/>
<feature type="transmembrane region" description="Helical" evidence="1">
    <location>
        <begin position="276"/>
        <end position="293"/>
    </location>
</feature>
<feature type="transmembrane region" description="Helical" evidence="1">
    <location>
        <begin position="86"/>
        <end position="105"/>
    </location>
</feature>
<feature type="transmembrane region" description="Helical" evidence="1">
    <location>
        <begin position="244"/>
        <end position="264"/>
    </location>
</feature>
<protein>
    <submittedName>
        <fullName evidence="2">Putative oligosaccharide repeat unit polymerase</fullName>
    </submittedName>
</protein>
<feature type="transmembrane region" description="Helical" evidence="1">
    <location>
        <begin position="163"/>
        <end position="186"/>
    </location>
</feature>
<dbReference type="EMBL" id="AB737825">
    <property type="protein sequence ID" value="BAM94760.1"/>
    <property type="molecule type" value="Genomic_DNA"/>
</dbReference>
<gene>
    <name evidence="2" type="primary">cps18N</name>
</gene>